<feature type="domain" description="Fumarylacetoacetase-like C-terminal" evidence="2">
    <location>
        <begin position="5"/>
        <end position="196"/>
    </location>
</feature>
<evidence type="ECO:0000313" key="3">
    <source>
        <dbReference type="EMBL" id="EJF83584.1"/>
    </source>
</evidence>
<evidence type="ECO:0000313" key="4">
    <source>
        <dbReference type="Proteomes" id="UP000002646"/>
    </source>
</evidence>
<dbReference type="PATRIC" id="fig|1094564.3.peg.1520"/>
<keyword evidence="1" id="KW-0479">Metal-binding</keyword>
<dbReference type="PANTHER" id="PTHR11820">
    <property type="entry name" value="ACYLPYRUVASE"/>
    <property type="match status" value="1"/>
</dbReference>
<accession>J0QKV8</accession>
<evidence type="ECO:0000256" key="1">
    <source>
        <dbReference type="ARBA" id="ARBA00022723"/>
    </source>
</evidence>
<dbReference type="RefSeq" id="WP_006926111.1">
    <property type="nucleotide sequence ID" value="NZ_JH725102.1"/>
</dbReference>
<dbReference type="PANTHER" id="PTHR11820:SF7">
    <property type="entry name" value="ACYLPYRUVASE FAHD1, MITOCHONDRIAL"/>
    <property type="match status" value="1"/>
</dbReference>
<dbReference type="Gene3D" id="3.90.850.10">
    <property type="entry name" value="Fumarylacetoacetase-like, C-terminal domain"/>
    <property type="match status" value="1"/>
</dbReference>
<reference evidence="3 4" key="1">
    <citation type="submission" date="2012-03" db="EMBL/GenBank/DDBJ databases">
        <title>The Genome Sequence of Bartonella washoensis 085-0475.</title>
        <authorList>
            <consortium name="The Broad Institute Genome Sequencing Platform"/>
            <consortium name="The Broad Institute Genome Sequencing Center for Infectious Disease"/>
            <person name="Feldgarden M."/>
            <person name="Kirby J."/>
            <person name="Kosoy M."/>
            <person name="Birtles R."/>
            <person name="Probert W.S."/>
            <person name="Chiaraviglio L."/>
            <person name="Young S.K."/>
            <person name="Zeng Q."/>
            <person name="Gargeya S."/>
            <person name="Fitzgerald M."/>
            <person name="Haas B."/>
            <person name="Abouelleil A."/>
            <person name="Alvarado L."/>
            <person name="Arachchi H.M."/>
            <person name="Berlin A."/>
            <person name="Chapman S.B."/>
            <person name="Gearin G."/>
            <person name="Goldberg J."/>
            <person name="Griggs A."/>
            <person name="Gujja S."/>
            <person name="Hansen M."/>
            <person name="Heiman D."/>
            <person name="Howarth C."/>
            <person name="Larimer J."/>
            <person name="Lui A."/>
            <person name="MacDonald P.J.P."/>
            <person name="McCowen C."/>
            <person name="Montmayeur A."/>
            <person name="Murphy C."/>
            <person name="Neiman D."/>
            <person name="Pearson M."/>
            <person name="Priest M."/>
            <person name="Roberts A."/>
            <person name="Saif S."/>
            <person name="Shea T."/>
            <person name="Sisk P."/>
            <person name="Stolte C."/>
            <person name="Sykes S."/>
            <person name="Wortman J."/>
            <person name="Nusbaum C."/>
            <person name="Birren B."/>
        </authorList>
    </citation>
    <scope>NUCLEOTIDE SEQUENCE [LARGE SCALE GENOMIC DNA]</scope>
    <source>
        <strain evidence="3 4">085-0475</strain>
    </source>
</reference>
<name>J0QKV8_9HYPH</name>
<dbReference type="OrthoDB" id="5197601at2"/>
<dbReference type="Pfam" id="PF01557">
    <property type="entry name" value="FAA_hydrolase"/>
    <property type="match status" value="1"/>
</dbReference>
<organism evidence="3 4">
    <name type="scientific">Cardidatus Bartonella washoeensis 085-0475</name>
    <dbReference type="NCBI Taxonomy" id="1094564"/>
    <lineage>
        <taxon>Bacteria</taxon>
        <taxon>Pseudomonadati</taxon>
        <taxon>Pseudomonadota</taxon>
        <taxon>Alphaproteobacteria</taxon>
        <taxon>Hyphomicrobiales</taxon>
        <taxon>Bartonellaceae</taxon>
        <taxon>Bartonella</taxon>
    </lineage>
</organism>
<dbReference type="SUPFAM" id="SSF56529">
    <property type="entry name" value="FAH"/>
    <property type="match status" value="1"/>
</dbReference>
<dbReference type="InterPro" id="IPR011234">
    <property type="entry name" value="Fumarylacetoacetase-like_C"/>
</dbReference>
<comment type="caution">
    <text evidence="3">The sequence shown here is derived from an EMBL/GenBank/DDBJ whole genome shotgun (WGS) entry which is preliminary data.</text>
</comment>
<dbReference type="Proteomes" id="UP000002646">
    <property type="component" value="Unassembled WGS sequence"/>
</dbReference>
<evidence type="ECO:0000259" key="2">
    <source>
        <dbReference type="Pfam" id="PF01557"/>
    </source>
</evidence>
<dbReference type="GO" id="GO:0018773">
    <property type="term" value="F:acetylpyruvate hydrolase activity"/>
    <property type="evidence" value="ECO:0007669"/>
    <property type="project" value="TreeGrafter"/>
</dbReference>
<dbReference type="GO" id="GO:0046872">
    <property type="term" value="F:metal ion binding"/>
    <property type="evidence" value="ECO:0007669"/>
    <property type="project" value="UniProtKB-KW"/>
</dbReference>
<dbReference type="HOGENOM" id="CLU_028458_5_2_5"/>
<gene>
    <name evidence="3" type="ORF">MCW_01314</name>
</gene>
<sequence>MINDIYCVGLNYVEHVHEMGTTAEEEPVIFSKPNSSLILGNEIHLPDFSKEIHFETEIVLRIAKDTFMVTEEEAEECYDAIAIGLDLTARDLQTKLKEKRLPWLLSKGFKGAAYVSDFIKKEKINNPITFAPITFAMKLNGETRQVGNTKNMIFSFKKIISFLSSHIQLRRGDIIYTGTPQGVGKLSQFDRIELYLQDQLISELEVK</sequence>
<dbReference type="EMBL" id="AILX01000022">
    <property type="protein sequence ID" value="EJF83584.1"/>
    <property type="molecule type" value="Genomic_DNA"/>
</dbReference>
<dbReference type="InterPro" id="IPR036663">
    <property type="entry name" value="Fumarylacetoacetase_C_sf"/>
</dbReference>
<protein>
    <recommendedName>
        <fullName evidence="2">Fumarylacetoacetase-like C-terminal domain-containing protein</fullName>
    </recommendedName>
</protein>
<dbReference type="STRING" id="1094564.MCW_01314"/>
<dbReference type="AlphaFoldDB" id="J0QKV8"/>
<proteinExistence type="predicted"/>